<dbReference type="AlphaFoldDB" id="A0A1H8JYG7"/>
<keyword evidence="3" id="KW-1185">Reference proteome</keyword>
<organism evidence="2 3">
    <name type="scientific">Palleronia pelagia</name>
    <dbReference type="NCBI Taxonomy" id="387096"/>
    <lineage>
        <taxon>Bacteria</taxon>
        <taxon>Pseudomonadati</taxon>
        <taxon>Pseudomonadota</taxon>
        <taxon>Alphaproteobacteria</taxon>
        <taxon>Rhodobacterales</taxon>
        <taxon>Roseobacteraceae</taxon>
        <taxon>Palleronia</taxon>
    </lineage>
</organism>
<feature type="transmembrane region" description="Helical" evidence="1">
    <location>
        <begin position="77"/>
        <end position="98"/>
    </location>
</feature>
<reference evidence="3" key="1">
    <citation type="submission" date="2016-10" db="EMBL/GenBank/DDBJ databases">
        <authorList>
            <person name="Varghese N."/>
            <person name="Submissions S."/>
        </authorList>
    </citation>
    <scope>NUCLEOTIDE SEQUENCE [LARGE SCALE GENOMIC DNA]</scope>
    <source>
        <strain evidence="3">DSM 26893</strain>
    </source>
</reference>
<evidence type="ECO:0000313" key="3">
    <source>
        <dbReference type="Proteomes" id="UP000199372"/>
    </source>
</evidence>
<protein>
    <submittedName>
        <fullName evidence="2">Uncharacterized protein</fullName>
    </submittedName>
</protein>
<dbReference type="EMBL" id="FOCM01000007">
    <property type="protein sequence ID" value="SEN85742.1"/>
    <property type="molecule type" value="Genomic_DNA"/>
</dbReference>
<name>A0A1H8JYG7_9RHOB</name>
<dbReference type="Proteomes" id="UP000199372">
    <property type="component" value="Unassembled WGS sequence"/>
</dbReference>
<accession>A0A1H8JYG7</accession>
<keyword evidence="1" id="KW-0812">Transmembrane</keyword>
<evidence type="ECO:0000313" key="2">
    <source>
        <dbReference type="EMBL" id="SEN85742.1"/>
    </source>
</evidence>
<proteinExistence type="predicted"/>
<gene>
    <name evidence="2" type="ORF">SAMN04488011_10715</name>
</gene>
<feature type="transmembrane region" description="Helical" evidence="1">
    <location>
        <begin position="38"/>
        <end position="65"/>
    </location>
</feature>
<keyword evidence="1" id="KW-1133">Transmembrane helix</keyword>
<sequence>MIHMAALFSSVAALVLAFAIYARTHPLRHSGWLRGEILFSILLAMLVGLFPMALITPLIGVWEIVTGVISAASTISVAADLVALVCAFAAVLVFRAAVRDAFRQGVQPTVLQR</sequence>
<evidence type="ECO:0000256" key="1">
    <source>
        <dbReference type="SAM" id="Phobius"/>
    </source>
</evidence>
<dbReference type="RefSeq" id="WP_091846151.1">
    <property type="nucleotide sequence ID" value="NZ_FOCM01000007.1"/>
</dbReference>
<keyword evidence="1" id="KW-0472">Membrane</keyword>